<protein>
    <submittedName>
        <fullName evidence="2">Uncharacterized protein</fullName>
    </submittedName>
</protein>
<proteinExistence type="predicted"/>
<accession>A0A0S4TMB2</accession>
<gene>
    <name evidence="2" type="ORF">CHUDEA8_5360</name>
</gene>
<reference evidence="2" key="1">
    <citation type="submission" date="2015-08" db="EMBL/GenBank/DDBJ databases">
        <authorList>
            <person name="Babu N.S."/>
            <person name="Beckwith C.J."/>
            <person name="Beseler K.G."/>
            <person name="Brison A."/>
            <person name="Carone J.V."/>
            <person name="Caskin T.P."/>
            <person name="Diamond M."/>
            <person name="Durham M.E."/>
            <person name="Foxe J.M."/>
            <person name="Go M."/>
            <person name="Henderson B.A."/>
            <person name="Jones I.B."/>
            <person name="McGettigan J.A."/>
            <person name="Micheletti S.J."/>
            <person name="Nasrallah M.E."/>
            <person name="Ortiz D."/>
            <person name="Piller C.R."/>
            <person name="Privatt S.R."/>
            <person name="Schneider S.L."/>
            <person name="Sharp S."/>
            <person name="Smith T.C."/>
            <person name="Stanton J.D."/>
            <person name="Ullery H.E."/>
            <person name="Wilson R.J."/>
            <person name="Serrano M.G."/>
            <person name="Buck G."/>
            <person name="Lee V."/>
            <person name="Wang Y."/>
            <person name="Carvalho R."/>
            <person name="Voegtly L."/>
            <person name="Shi R."/>
            <person name="Duckworth R."/>
            <person name="Johnson A."/>
            <person name="Loviza R."/>
            <person name="Walstead R."/>
            <person name="Shah Z."/>
            <person name="Kiflezghi M."/>
            <person name="Wade K."/>
            <person name="Ball S.L."/>
            <person name="Bradley K.W."/>
            <person name="Asai D.J."/>
            <person name="Bowman C.A."/>
            <person name="Russell D.A."/>
            <person name="Pope W.H."/>
            <person name="Jacobs-Sera D."/>
            <person name="Hendrix R.W."/>
            <person name="Hatfull G.F."/>
        </authorList>
    </citation>
    <scope>NUCLEOTIDE SEQUENCE [LARGE SCALE GENOMIC DNA]</scope>
</reference>
<feature type="transmembrane region" description="Helical" evidence="1">
    <location>
        <begin position="7"/>
        <end position="25"/>
    </location>
</feature>
<keyword evidence="1" id="KW-1133">Transmembrane helix</keyword>
<evidence type="ECO:0000313" key="2">
    <source>
        <dbReference type="EMBL" id="CUV08088.1"/>
    </source>
</evidence>
<sequence length="62" mass="7303">MNINLKPLIFISFLVLYISYFYSFGESNEFRNVIVQYSHLQLRGRKCPSCFSGLGNRIRGFF</sequence>
<dbReference type="VEuPathDB" id="CryptoDB:CHUDEA8_5360"/>
<organism evidence="2">
    <name type="scientific">Cryptosporidium hominis</name>
    <dbReference type="NCBI Taxonomy" id="237895"/>
    <lineage>
        <taxon>Eukaryota</taxon>
        <taxon>Sar</taxon>
        <taxon>Alveolata</taxon>
        <taxon>Apicomplexa</taxon>
        <taxon>Conoidasida</taxon>
        <taxon>Coccidia</taxon>
        <taxon>Eucoccidiorida</taxon>
        <taxon>Eimeriorina</taxon>
        <taxon>Cryptosporidiidae</taxon>
        <taxon>Cryptosporidium</taxon>
    </lineage>
</organism>
<dbReference type="AlphaFoldDB" id="A0A0S4TMB2"/>
<name>A0A0S4TMB2_CRYHO</name>
<dbReference type="Proteomes" id="UP000199752">
    <property type="component" value="Chromosome 8"/>
</dbReference>
<dbReference type="EMBL" id="LN877954">
    <property type="protein sequence ID" value="CUV08088.1"/>
    <property type="molecule type" value="Genomic_DNA"/>
</dbReference>
<evidence type="ECO:0000256" key="1">
    <source>
        <dbReference type="SAM" id="Phobius"/>
    </source>
</evidence>
<keyword evidence="1" id="KW-0472">Membrane</keyword>
<keyword evidence="1" id="KW-0812">Transmembrane</keyword>